<dbReference type="InterPro" id="IPR012885">
    <property type="entry name" value="F-box_Sdz-33"/>
</dbReference>
<reference evidence="3" key="1">
    <citation type="submission" date="2017-10" db="EMBL/GenBank/DDBJ databases">
        <title>Rapid genome shrinkage in a self-fertile nematode reveals novel sperm competition proteins.</title>
        <authorList>
            <person name="Yin D."/>
            <person name="Schwarz E.M."/>
            <person name="Thomas C.G."/>
            <person name="Felde R.L."/>
            <person name="Korf I.F."/>
            <person name="Cutter A.D."/>
            <person name="Schartner C.M."/>
            <person name="Ralston E.J."/>
            <person name="Meyer B.J."/>
            <person name="Haag E.S."/>
        </authorList>
    </citation>
    <scope>NUCLEOTIDE SEQUENCE [LARGE SCALE GENOMIC DNA]</scope>
    <source>
        <strain evidence="3">JU1422</strain>
    </source>
</reference>
<dbReference type="Proteomes" id="UP000230233">
    <property type="component" value="Chromosome III"/>
</dbReference>
<organism evidence="2 3">
    <name type="scientific">Caenorhabditis nigoni</name>
    <dbReference type="NCBI Taxonomy" id="1611254"/>
    <lineage>
        <taxon>Eukaryota</taxon>
        <taxon>Metazoa</taxon>
        <taxon>Ecdysozoa</taxon>
        <taxon>Nematoda</taxon>
        <taxon>Chromadorea</taxon>
        <taxon>Rhabditida</taxon>
        <taxon>Rhabditina</taxon>
        <taxon>Rhabditomorpha</taxon>
        <taxon>Rhabditoidea</taxon>
        <taxon>Rhabditidae</taxon>
        <taxon>Peloderinae</taxon>
        <taxon>Caenorhabditis</taxon>
    </lineage>
</organism>
<dbReference type="PANTHER" id="PTHR22899:SF0">
    <property type="entry name" value="F-BOX ASSOCIATED DOMAIN-CONTAINING PROTEIN-RELATED"/>
    <property type="match status" value="1"/>
</dbReference>
<evidence type="ECO:0000259" key="1">
    <source>
        <dbReference type="Pfam" id="PF07735"/>
    </source>
</evidence>
<protein>
    <recommendedName>
        <fullName evidence="1">Sdz-33 F-box domain-containing protein</fullName>
    </recommendedName>
</protein>
<evidence type="ECO:0000313" key="2">
    <source>
        <dbReference type="EMBL" id="PIC39623.1"/>
    </source>
</evidence>
<dbReference type="PANTHER" id="PTHR22899">
    <property type="entry name" value="CYCLIN-RELATED F-BOX FAMILY"/>
    <property type="match status" value="1"/>
</dbReference>
<dbReference type="Pfam" id="PF07735">
    <property type="entry name" value="FBA_2"/>
    <property type="match status" value="1"/>
</dbReference>
<gene>
    <name evidence="2" type="primary">Cnig_chr_III.g11253</name>
    <name evidence="2" type="ORF">B9Z55_011253</name>
</gene>
<proteinExistence type="predicted"/>
<feature type="domain" description="Sdz-33 F-box" evidence="1">
    <location>
        <begin position="217"/>
        <end position="281"/>
    </location>
</feature>
<sequence length="347" mass="40842">MTNMRFPFRRLPDDLGLMVLKTMEYHEIFRIAYSLTSKKALSLVQFLGLSLQSAQIKIGWPSIFLDFGDSTIQIKWKEGEYDEEMMSFDDIPINVAVTTRKNSLTFDFVSMEFFPIFEIASFTWSNKGKSIGQWVQHIYSIFRCDWYEATFHIGMIRYDIQSLRTTFPKLNKTVISCFNNKPNEHNIQSAQVILRAFLPYVNDVQMFSVRLQENVSLQHIGMVNLRKLEMHDPPNLNFGDILIWNVEFSIVHTYQFSMRDMNRFFKMWTNSSFPRLRSFKIYGKTIVDWNVLLKGLHLENERRLETEGAERGMEFIIQNCYGTLAEIRVYNDIPTNVSVHFTVSNSR</sequence>
<accession>A0A2G5UJI9</accession>
<dbReference type="EMBL" id="PDUG01000003">
    <property type="protein sequence ID" value="PIC39623.1"/>
    <property type="molecule type" value="Genomic_DNA"/>
</dbReference>
<dbReference type="AlphaFoldDB" id="A0A2G5UJI9"/>
<comment type="caution">
    <text evidence="2">The sequence shown here is derived from an EMBL/GenBank/DDBJ whole genome shotgun (WGS) entry which is preliminary data.</text>
</comment>
<dbReference type="InterPro" id="IPR053222">
    <property type="entry name" value="Zygotic_Embryogenesis-Asso"/>
</dbReference>
<keyword evidence="3" id="KW-1185">Reference proteome</keyword>
<evidence type="ECO:0000313" key="3">
    <source>
        <dbReference type="Proteomes" id="UP000230233"/>
    </source>
</evidence>
<name>A0A2G5UJI9_9PELO</name>